<sequence length="384" mass="44274">MPTMIWILLFALVVAALEPKDRIIFEPAQIPWAQIPNYLTSNEGYEVMKLQNLSYLCKVPTTHIQLSRPPPLTPESKNQSLNLIKENLDNGDCVFAFNIQGAYWTVGFCFGDKVIQFHEDIKDFKSGNHRPQLPNHIYVLGKFPNTAPYKKVRPKNQLGITKAVEVDPDDFTVVDGEFSYFEDNQRFIKHTLYGDICDLTLLPRTIDVVYKCAEQYKIIDFQETKTCEYQIVIGVPKLCELEEFRKVEENVLDIKCKLIEGSQEKLDLSKYTLKPMNKGVYWGARSGYPNIAVTLEPLDLIQFGKFVVSSLEKIPGPEYSPKTGHLKWSDSFTYLVEQYDLFGNFHGLFEIINDASDPKHEILIEQIEPRPFHTNLEDFFRAKQ</sequence>
<dbReference type="InterPro" id="IPR012913">
    <property type="entry name" value="OS9-like_dom"/>
</dbReference>
<feature type="domain" description="MRH" evidence="9">
    <location>
        <begin position="91"/>
        <end position="241"/>
    </location>
</feature>
<dbReference type="GO" id="GO:0005788">
    <property type="term" value="C:endoplasmic reticulum lumen"/>
    <property type="evidence" value="ECO:0007669"/>
    <property type="project" value="UniProtKB-UniRule"/>
</dbReference>
<gene>
    <name evidence="10" type="ORF">LELG_05290</name>
</gene>
<dbReference type="HOGENOM" id="CLU_036515_0_0_1"/>
<dbReference type="EMBL" id="CH981532">
    <property type="protein sequence ID" value="EDK47109.1"/>
    <property type="molecule type" value="Genomic_DNA"/>
</dbReference>
<keyword evidence="7" id="KW-0472">Membrane</keyword>
<dbReference type="InterPro" id="IPR045149">
    <property type="entry name" value="OS-9-like"/>
</dbReference>
<evidence type="ECO:0000313" key="10">
    <source>
        <dbReference type="EMBL" id="EDK47109.1"/>
    </source>
</evidence>
<dbReference type="PANTHER" id="PTHR15414">
    <property type="entry name" value="OS-9-RELATED"/>
    <property type="match status" value="1"/>
</dbReference>
<name>A5E6Q1_LODEL</name>
<organism evidence="10 11">
    <name type="scientific">Lodderomyces elongisporus (strain ATCC 11503 / CBS 2605 / JCM 1781 / NBRC 1676 / NRRL YB-4239)</name>
    <name type="common">Yeast</name>
    <name type="synonym">Saccharomyces elongisporus</name>
    <dbReference type="NCBI Taxonomy" id="379508"/>
    <lineage>
        <taxon>Eukaryota</taxon>
        <taxon>Fungi</taxon>
        <taxon>Dikarya</taxon>
        <taxon>Ascomycota</taxon>
        <taxon>Saccharomycotina</taxon>
        <taxon>Pichiomycetes</taxon>
        <taxon>Debaryomycetaceae</taxon>
        <taxon>Candida/Lodderomyces clade</taxon>
        <taxon>Lodderomyces</taxon>
    </lineage>
</organism>
<dbReference type="eggNOG" id="KOG3394">
    <property type="taxonomic scope" value="Eukaryota"/>
</dbReference>
<accession>A5E6Q1</accession>
<protein>
    <recommendedName>
        <fullName evidence="7">Endoplasmic reticulum lectin</fullName>
    </recommendedName>
    <alternativeName>
        <fullName evidence="7">Protein OS-9 homolog</fullName>
    </alternativeName>
</protein>
<dbReference type="InterPro" id="IPR044865">
    <property type="entry name" value="MRH_dom"/>
</dbReference>
<dbReference type="VEuPathDB" id="FungiDB:LELG_05290"/>
<keyword evidence="5 7" id="KW-0256">Endoplasmic reticulum</keyword>
<keyword evidence="4 7" id="KW-0430">Lectin</keyword>
<comment type="similarity">
    <text evidence="2 7">Belongs to the OS-9 family.</text>
</comment>
<proteinExistence type="inferred from homology"/>
<evidence type="ECO:0000256" key="1">
    <source>
        <dbReference type="ARBA" id="ARBA00004367"/>
    </source>
</evidence>
<evidence type="ECO:0000256" key="2">
    <source>
        <dbReference type="ARBA" id="ARBA00009918"/>
    </source>
</evidence>
<evidence type="ECO:0000313" key="11">
    <source>
        <dbReference type="Proteomes" id="UP000001996"/>
    </source>
</evidence>
<comment type="function">
    <text evidence="7">Lectin involved in the quality control of the secretory pathway. As a member of the endoplasmic reticulum-associated degradation lumenal (ERAD-L) surveillance system, targets misfolded endoplasmic reticulum lumenal glycoproteins for degradation.</text>
</comment>
<dbReference type="InterPro" id="IPR009011">
    <property type="entry name" value="Man6P_isomerase_rcpt-bd_dom_sf"/>
</dbReference>
<evidence type="ECO:0000256" key="3">
    <source>
        <dbReference type="ARBA" id="ARBA00022729"/>
    </source>
</evidence>
<dbReference type="KEGG" id="lel:PVL30_002385"/>
<dbReference type="Gene3D" id="2.70.130.10">
    <property type="entry name" value="Mannose-6-phosphate receptor binding domain"/>
    <property type="match status" value="1"/>
</dbReference>
<evidence type="ECO:0000256" key="5">
    <source>
        <dbReference type="ARBA" id="ARBA00022824"/>
    </source>
</evidence>
<evidence type="ECO:0000256" key="4">
    <source>
        <dbReference type="ARBA" id="ARBA00022734"/>
    </source>
</evidence>
<dbReference type="PANTHER" id="PTHR15414:SF0">
    <property type="entry name" value="ENDOPLASMIC RETICULUM LECTIN 1"/>
    <property type="match status" value="1"/>
</dbReference>
<dbReference type="PROSITE" id="PS51914">
    <property type="entry name" value="MRH"/>
    <property type="match status" value="1"/>
</dbReference>
<evidence type="ECO:0000256" key="8">
    <source>
        <dbReference type="SAM" id="SignalP"/>
    </source>
</evidence>
<dbReference type="AlphaFoldDB" id="A5E6Q1"/>
<evidence type="ECO:0000256" key="6">
    <source>
        <dbReference type="ARBA" id="ARBA00023157"/>
    </source>
</evidence>
<keyword evidence="3 8" id="KW-0732">Signal</keyword>
<keyword evidence="6" id="KW-1015">Disulfide bond</keyword>
<feature type="chain" id="PRO_5002680700" description="Endoplasmic reticulum lectin" evidence="8">
    <location>
        <begin position="17"/>
        <end position="384"/>
    </location>
</feature>
<dbReference type="GeneID" id="5230610"/>
<dbReference type="Pfam" id="PF07915">
    <property type="entry name" value="PRKCSH"/>
    <property type="match status" value="1"/>
</dbReference>
<reference evidence="10 11" key="1">
    <citation type="journal article" date="2009" name="Nature">
        <title>Evolution of pathogenicity and sexual reproduction in eight Candida genomes.</title>
        <authorList>
            <person name="Butler G."/>
            <person name="Rasmussen M.D."/>
            <person name="Lin M.F."/>
            <person name="Santos M.A."/>
            <person name="Sakthikumar S."/>
            <person name="Munro C.A."/>
            <person name="Rheinbay E."/>
            <person name="Grabherr M."/>
            <person name="Forche A."/>
            <person name="Reedy J.L."/>
            <person name="Agrafioti I."/>
            <person name="Arnaud M.B."/>
            <person name="Bates S."/>
            <person name="Brown A.J."/>
            <person name="Brunke S."/>
            <person name="Costanzo M.C."/>
            <person name="Fitzpatrick D.A."/>
            <person name="de Groot P.W."/>
            <person name="Harris D."/>
            <person name="Hoyer L.L."/>
            <person name="Hube B."/>
            <person name="Klis F.M."/>
            <person name="Kodira C."/>
            <person name="Lennard N."/>
            <person name="Logue M.E."/>
            <person name="Martin R."/>
            <person name="Neiman A.M."/>
            <person name="Nikolaou E."/>
            <person name="Quail M.A."/>
            <person name="Quinn J."/>
            <person name="Santos M.C."/>
            <person name="Schmitzberger F.F."/>
            <person name="Sherlock G."/>
            <person name="Shah P."/>
            <person name="Silverstein K.A."/>
            <person name="Skrzypek M.S."/>
            <person name="Soll D."/>
            <person name="Staggs R."/>
            <person name="Stansfield I."/>
            <person name="Stumpf M.P."/>
            <person name="Sudbery P.E."/>
            <person name="Srikantha T."/>
            <person name="Zeng Q."/>
            <person name="Berman J."/>
            <person name="Berriman M."/>
            <person name="Heitman J."/>
            <person name="Gow N.A."/>
            <person name="Lorenz M.C."/>
            <person name="Birren B.W."/>
            <person name="Kellis M."/>
            <person name="Cuomo C.A."/>
        </authorList>
    </citation>
    <scope>NUCLEOTIDE SEQUENCE [LARGE SCALE GENOMIC DNA]</scope>
    <source>
        <strain evidence="11">ATCC 11503 / BCRC 21390 / CBS 2605 / JCM 1781 / NBRC 1676 / NRRL YB-4239</strain>
    </source>
</reference>
<comment type="subcellular location">
    <subcellularLocation>
        <location evidence="1 7">Endoplasmic reticulum membrane</location>
        <topology evidence="1 7">Peripheral membrane protein</topology>
        <orientation evidence="1 7">Lumenal side</orientation>
    </subcellularLocation>
</comment>
<dbReference type="Proteomes" id="UP000001996">
    <property type="component" value="Unassembled WGS sequence"/>
</dbReference>
<dbReference type="OrthoDB" id="448954at2759"/>
<dbReference type="GO" id="GO:0030970">
    <property type="term" value="P:retrograde protein transport, ER to cytosol"/>
    <property type="evidence" value="ECO:0007669"/>
    <property type="project" value="TreeGrafter"/>
</dbReference>
<evidence type="ECO:0000259" key="9">
    <source>
        <dbReference type="PROSITE" id="PS51914"/>
    </source>
</evidence>
<dbReference type="STRING" id="379508.A5E6Q1"/>
<dbReference type="GO" id="GO:0005789">
    <property type="term" value="C:endoplasmic reticulum membrane"/>
    <property type="evidence" value="ECO:0007669"/>
    <property type="project" value="UniProtKB-SubCell"/>
</dbReference>
<feature type="signal peptide" evidence="8">
    <location>
        <begin position="1"/>
        <end position="16"/>
    </location>
</feature>
<evidence type="ECO:0000256" key="7">
    <source>
        <dbReference type="RuleBase" id="RU369099"/>
    </source>
</evidence>
<keyword evidence="11" id="KW-1185">Reference proteome</keyword>
<dbReference type="GO" id="GO:0030968">
    <property type="term" value="P:endoplasmic reticulum unfolded protein response"/>
    <property type="evidence" value="ECO:0007669"/>
    <property type="project" value="UniProtKB-UniRule"/>
</dbReference>
<dbReference type="GO" id="GO:0030246">
    <property type="term" value="F:carbohydrate binding"/>
    <property type="evidence" value="ECO:0007669"/>
    <property type="project" value="UniProtKB-UniRule"/>
</dbReference>
<dbReference type="InParanoid" id="A5E6Q1"/>